<evidence type="ECO:0000313" key="5">
    <source>
        <dbReference type="Proteomes" id="UP001178507"/>
    </source>
</evidence>
<organism evidence="4 5">
    <name type="scientific">Effrenium voratum</name>
    <dbReference type="NCBI Taxonomy" id="2562239"/>
    <lineage>
        <taxon>Eukaryota</taxon>
        <taxon>Sar</taxon>
        <taxon>Alveolata</taxon>
        <taxon>Dinophyceae</taxon>
        <taxon>Suessiales</taxon>
        <taxon>Symbiodiniaceae</taxon>
        <taxon>Effrenium</taxon>
    </lineage>
</organism>
<accession>A0AA36J047</accession>
<sequence>MAVRRRTGSLLLACLASLALREAFVPQGVSRSFWRALPGLSLAGFAAPSWADKGVTKPWSKRPDGGEDEIHVGGVEWDEDVKVGTGASPQIGDQIGLRYTLKAFVREREVVVEDIKDKAKDFRFGVGQLLPGMDEGIQGMKTGGVRKCGSPGTWPSARGACPRRPGAWHCPPFSRWRPPLPWTSSQEQTPCMTTEARTTRDLEAG</sequence>
<dbReference type="Gene3D" id="3.10.50.40">
    <property type="match status" value="1"/>
</dbReference>
<name>A0AA36J047_9DINO</name>
<dbReference type="AlphaFoldDB" id="A0AA36J047"/>
<keyword evidence="2" id="KW-0732">Signal</keyword>
<dbReference type="Proteomes" id="UP001178507">
    <property type="component" value="Unassembled WGS sequence"/>
</dbReference>
<dbReference type="InterPro" id="IPR001179">
    <property type="entry name" value="PPIase_FKBP_dom"/>
</dbReference>
<dbReference type="Pfam" id="PF00254">
    <property type="entry name" value="FKBP_C"/>
    <property type="match status" value="1"/>
</dbReference>
<feature type="signal peptide" evidence="2">
    <location>
        <begin position="1"/>
        <end position="23"/>
    </location>
</feature>
<dbReference type="GO" id="GO:0003755">
    <property type="term" value="F:peptidyl-prolyl cis-trans isomerase activity"/>
    <property type="evidence" value="ECO:0007669"/>
    <property type="project" value="InterPro"/>
</dbReference>
<evidence type="ECO:0000256" key="2">
    <source>
        <dbReference type="SAM" id="SignalP"/>
    </source>
</evidence>
<feature type="compositionally biased region" description="Polar residues" evidence="1">
    <location>
        <begin position="182"/>
        <end position="196"/>
    </location>
</feature>
<gene>
    <name evidence="4" type="ORF">EVOR1521_LOCUS21228</name>
</gene>
<feature type="region of interest" description="Disordered" evidence="1">
    <location>
        <begin position="180"/>
        <end position="205"/>
    </location>
</feature>
<comment type="caution">
    <text evidence="4">The sequence shown here is derived from an EMBL/GenBank/DDBJ whole genome shotgun (WGS) entry which is preliminary data.</text>
</comment>
<protein>
    <recommendedName>
        <fullName evidence="3">PPIase FKBP-type domain-containing protein</fullName>
    </recommendedName>
</protein>
<feature type="chain" id="PRO_5041275593" description="PPIase FKBP-type domain-containing protein" evidence="2">
    <location>
        <begin position="24"/>
        <end position="205"/>
    </location>
</feature>
<dbReference type="SUPFAM" id="SSF54534">
    <property type="entry name" value="FKBP-like"/>
    <property type="match status" value="1"/>
</dbReference>
<evidence type="ECO:0000256" key="1">
    <source>
        <dbReference type="SAM" id="MobiDB-lite"/>
    </source>
</evidence>
<keyword evidence="5" id="KW-1185">Reference proteome</keyword>
<proteinExistence type="predicted"/>
<feature type="domain" description="PPIase FKBP-type" evidence="3">
    <location>
        <begin position="88"/>
        <end position="147"/>
    </location>
</feature>
<reference evidence="4" key="1">
    <citation type="submission" date="2023-08" db="EMBL/GenBank/DDBJ databases">
        <authorList>
            <person name="Chen Y."/>
            <person name="Shah S."/>
            <person name="Dougan E. K."/>
            <person name="Thang M."/>
            <person name="Chan C."/>
        </authorList>
    </citation>
    <scope>NUCLEOTIDE SEQUENCE</scope>
</reference>
<evidence type="ECO:0000313" key="4">
    <source>
        <dbReference type="EMBL" id="CAJ1397157.1"/>
    </source>
</evidence>
<dbReference type="EMBL" id="CAUJNA010003256">
    <property type="protein sequence ID" value="CAJ1397157.1"/>
    <property type="molecule type" value="Genomic_DNA"/>
</dbReference>
<dbReference type="InterPro" id="IPR046357">
    <property type="entry name" value="PPIase_dom_sf"/>
</dbReference>
<evidence type="ECO:0000259" key="3">
    <source>
        <dbReference type="Pfam" id="PF00254"/>
    </source>
</evidence>